<proteinExistence type="predicted"/>
<comment type="caution">
    <text evidence="1">The sequence shown here is derived from an EMBL/GenBank/DDBJ whole genome shotgun (WGS) entry which is preliminary data.</text>
</comment>
<organism evidence="1 2">
    <name type="scientific">Caerostris extrusa</name>
    <name type="common">Bark spider</name>
    <name type="synonym">Caerostris bankana</name>
    <dbReference type="NCBI Taxonomy" id="172846"/>
    <lineage>
        <taxon>Eukaryota</taxon>
        <taxon>Metazoa</taxon>
        <taxon>Ecdysozoa</taxon>
        <taxon>Arthropoda</taxon>
        <taxon>Chelicerata</taxon>
        <taxon>Arachnida</taxon>
        <taxon>Araneae</taxon>
        <taxon>Araneomorphae</taxon>
        <taxon>Entelegynae</taxon>
        <taxon>Araneoidea</taxon>
        <taxon>Araneidae</taxon>
        <taxon>Caerostris</taxon>
    </lineage>
</organism>
<accession>A0AAV4P2A7</accession>
<evidence type="ECO:0000313" key="2">
    <source>
        <dbReference type="Proteomes" id="UP001054945"/>
    </source>
</evidence>
<dbReference type="EMBL" id="BPLR01003970">
    <property type="protein sequence ID" value="GIX90784.1"/>
    <property type="molecule type" value="Genomic_DNA"/>
</dbReference>
<protein>
    <submittedName>
        <fullName evidence="1">Uncharacterized protein</fullName>
    </submittedName>
</protein>
<keyword evidence="2" id="KW-1185">Reference proteome</keyword>
<reference evidence="1 2" key="1">
    <citation type="submission" date="2021-06" db="EMBL/GenBank/DDBJ databases">
        <title>Caerostris extrusa draft genome.</title>
        <authorList>
            <person name="Kono N."/>
            <person name="Arakawa K."/>
        </authorList>
    </citation>
    <scope>NUCLEOTIDE SEQUENCE [LARGE SCALE GENOMIC DNA]</scope>
</reference>
<dbReference type="Proteomes" id="UP001054945">
    <property type="component" value="Unassembled WGS sequence"/>
</dbReference>
<gene>
    <name evidence="1" type="ORF">CEXT_135171</name>
</gene>
<sequence>MSPNYLYVLCLKETAFHLQEKYWYLENGNPFSQINCNIVNDLFMLLLIELNIETPGALKLLLKSGQLQELMLDGHVFTEKQWRSVMKNPLEEDDSCRNITYIRLPESFQNDDNT</sequence>
<evidence type="ECO:0000313" key="1">
    <source>
        <dbReference type="EMBL" id="GIX90784.1"/>
    </source>
</evidence>
<dbReference type="AlphaFoldDB" id="A0AAV4P2A7"/>
<name>A0AAV4P2A7_CAEEX</name>